<organism evidence="1 2">
    <name type="scientific">Bartonella choladocola</name>
    <dbReference type="NCBI Taxonomy" id="2750995"/>
    <lineage>
        <taxon>Bacteria</taxon>
        <taxon>Pseudomonadati</taxon>
        <taxon>Pseudomonadota</taxon>
        <taxon>Alphaproteobacteria</taxon>
        <taxon>Hyphomicrobiales</taxon>
        <taxon>Bartonellaceae</taxon>
        <taxon>Bartonella</taxon>
    </lineage>
</organism>
<evidence type="ECO:0000313" key="1">
    <source>
        <dbReference type="EMBL" id="AQT47728.1"/>
    </source>
</evidence>
<evidence type="ECO:0000313" key="2">
    <source>
        <dbReference type="Proteomes" id="UP000189632"/>
    </source>
</evidence>
<name>A0A1U9MJ14_9HYPH</name>
<reference evidence="1 2" key="1">
    <citation type="submission" date="2016-11" db="EMBL/GenBank/DDBJ databases">
        <title>Comparative genomics of Bartonella apis.</title>
        <authorList>
            <person name="Engel P."/>
        </authorList>
    </citation>
    <scope>NUCLEOTIDE SEQUENCE [LARGE SCALE GENOMIC DNA]</scope>
    <source>
        <strain evidence="1 2">BBC0122</strain>
    </source>
</reference>
<keyword evidence="2" id="KW-1185">Reference proteome</keyword>
<dbReference type="AlphaFoldDB" id="A0A1U9MJ14"/>
<dbReference type="Proteomes" id="UP000189632">
    <property type="component" value="Chromosome"/>
</dbReference>
<sequence>MDTAATGMAWLLRQQEWRGHCGNRNGVVIASTGTAWSLRQQEWRGHCFNRNGVDTAATGTAWTLRQPERRGYCVNRNGVVIAPALFIFQMSYLSMKNRCRLAVGFAGFSLKISRVNWRNKQSGQAISPNCSFGCPKTHGTKFPASYSRENPR</sequence>
<dbReference type="EMBL" id="CP015625">
    <property type="protein sequence ID" value="AQT47728.1"/>
    <property type="molecule type" value="Genomic_DNA"/>
</dbReference>
<gene>
    <name evidence="1" type="ORF">BBC0122_016260</name>
</gene>
<accession>A0A1U9MJ14</accession>
<protein>
    <submittedName>
        <fullName evidence="1">Uncharacterized protein</fullName>
    </submittedName>
</protein>
<proteinExistence type="predicted"/>
<dbReference type="KEGG" id="bapi:BBC0122_016260"/>